<reference evidence="3 4" key="1">
    <citation type="submission" date="2013-08" db="EMBL/GenBank/DDBJ databases">
        <authorList>
            <person name="Weinstock G."/>
            <person name="Sodergren E."/>
            <person name="Wylie T."/>
            <person name="Fulton L."/>
            <person name="Fulton R."/>
            <person name="Fronick C."/>
            <person name="O'Laughlin M."/>
            <person name="Godfrey J."/>
            <person name="Miner T."/>
            <person name="Herter B."/>
            <person name="Appelbaum E."/>
            <person name="Cordes M."/>
            <person name="Lek S."/>
            <person name="Wollam A."/>
            <person name="Pepin K.H."/>
            <person name="Palsikar V.B."/>
            <person name="Mitreva M."/>
            <person name="Wilson R.K."/>
        </authorList>
    </citation>
    <scope>NUCLEOTIDE SEQUENCE [LARGE SCALE GENOMIC DNA]</scope>
    <source>
        <strain evidence="3 4">F0530</strain>
    </source>
</reference>
<dbReference type="HOGENOM" id="CLU_009583_0_0_11"/>
<dbReference type="Gene3D" id="3.40.50.2000">
    <property type="entry name" value="Glycogen Phosphorylase B"/>
    <property type="match status" value="2"/>
</dbReference>
<dbReference type="PANTHER" id="PTHR12526:SF627">
    <property type="entry name" value="D-RHAMNOSYLTRANSFERASE WBPZ"/>
    <property type="match status" value="1"/>
</dbReference>
<protein>
    <submittedName>
        <fullName evidence="3">Glycosyltransferase, group 1 family protein</fullName>
    </submittedName>
</protein>
<evidence type="ECO:0000256" key="1">
    <source>
        <dbReference type="ARBA" id="ARBA00022679"/>
    </source>
</evidence>
<proteinExistence type="predicted"/>
<dbReference type="GO" id="GO:0016757">
    <property type="term" value="F:glycosyltransferase activity"/>
    <property type="evidence" value="ECO:0007669"/>
    <property type="project" value="InterPro"/>
</dbReference>
<organism evidence="3 4">
    <name type="scientific">Actinomyces graevenitzii F0530</name>
    <dbReference type="NCBI Taxonomy" id="1321817"/>
    <lineage>
        <taxon>Bacteria</taxon>
        <taxon>Bacillati</taxon>
        <taxon>Actinomycetota</taxon>
        <taxon>Actinomycetes</taxon>
        <taxon>Actinomycetales</taxon>
        <taxon>Actinomycetaceae</taxon>
        <taxon>Actinomyces</taxon>
    </lineage>
</organism>
<keyword evidence="1 3" id="KW-0808">Transferase</keyword>
<accession>U1Q3K6</accession>
<gene>
    <name evidence="3" type="ORF">HMPREF1978_00730</name>
</gene>
<dbReference type="AlphaFoldDB" id="U1Q3K6"/>
<evidence type="ECO:0000259" key="2">
    <source>
        <dbReference type="Pfam" id="PF00534"/>
    </source>
</evidence>
<feature type="domain" description="Glycosyl transferase family 1" evidence="2">
    <location>
        <begin position="206"/>
        <end position="356"/>
    </location>
</feature>
<sequence length="387" mass="41973">MLLELTMSLDKVVLFTSDLGGLGGTTSALNEMARGFNGRGLSVSYMTLGREVGQLPVPGEVFQVFPGQAYTTDNPLVKRFPGPGGIKLKVLSLYTPVWRKYCLKRLDRHLAKIGPDTAIIALKYNTQKCLTEAIGRGVWAANGAKRPLLVYQNHASMQWMRHFPDYPQVAAPADVFTCLADPYTRETAQILGRQVVTMPNSIRSFELPTAPKTNKIVVLSRLDEAKHLDRLIQAFAQVQGQVKESWQLVIYGEGPSRESLEALVADLHLSDRVSLPGSCYDLTKAFSGASLSALVSGNEGQGLNVVEAAMAGVPSVVTPCSPGAIELAEHGGYLAGGFAVDDIAQALRQAMCDDEREAVGLRAQTYAQRFSTAAVTDNWLELFARLT</sequence>
<dbReference type="EMBL" id="AWSC01000023">
    <property type="protein sequence ID" value="ERH17136.1"/>
    <property type="molecule type" value="Genomic_DNA"/>
</dbReference>
<dbReference type="Pfam" id="PF00534">
    <property type="entry name" value="Glycos_transf_1"/>
    <property type="match status" value="1"/>
</dbReference>
<evidence type="ECO:0000313" key="3">
    <source>
        <dbReference type="EMBL" id="ERH17136.1"/>
    </source>
</evidence>
<dbReference type="SUPFAM" id="SSF53756">
    <property type="entry name" value="UDP-Glycosyltransferase/glycogen phosphorylase"/>
    <property type="match status" value="1"/>
</dbReference>
<comment type="caution">
    <text evidence="3">The sequence shown here is derived from an EMBL/GenBank/DDBJ whole genome shotgun (WGS) entry which is preliminary data.</text>
</comment>
<dbReference type="PATRIC" id="fig|1321817.3.peg.641"/>
<dbReference type="PANTHER" id="PTHR12526">
    <property type="entry name" value="GLYCOSYLTRANSFERASE"/>
    <property type="match status" value="1"/>
</dbReference>
<evidence type="ECO:0000313" key="4">
    <source>
        <dbReference type="Proteomes" id="UP000016481"/>
    </source>
</evidence>
<dbReference type="Proteomes" id="UP000016481">
    <property type="component" value="Unassembled WGS sequence"/>
</dbReference>
<dbReference type="InterPro" id="IPR001296">
    <property type="entry name" value="Glyco_trans_1"/>
</dbReference>
<name>U1Q3K6_9ACTO</name>